<dbReference type="GO" id="GO:0005737">
    <property type="term" value="C:cytoplasm"/>
    <property type="evidence" value="ECO:0007669"/>
    <property type="project" value="TreeGrafter"/>
</dbReference>
<dbReference type="GO" id="GO:0003899">
    <property type="term" value="F:DNA-directed RNA polymerase activity"/>
    <property type="evidence" value="ECO:0007669"/>
    <property type="project" value="InterPro"/>
</dbReference>
<dbReference type="InterPro" id="IPR050219">
    <property type="entry name" value="DnaG_primase"/>
</dbReference>
<evidence type="ECO:0000313" key="3">
    <source>
        <dbReference type="EMBL" id="MBV3387303.1"/>
    </source>
</evidence>
<feature type="domain" description="Zinc finger CHC2-type" evidence="2">
    <location>
        <begin position="29"/>
        <end position="84"/>
    </location>
</feature>
<dbReference type="Pfam" id="PF01807">
    <property type="entry name" value="Zn_ribbon_DnaG"/>
    <property type="match status" value="1"/>
</dbReference>
<dbReference type="InterPro" id="IPR002694">
    <property type="entry name" value="Znf_CHC2"/>
</dbReference>
<dbReference type="PANTHER" id="PTHR30313">
    <property type="entry name" value="DNA PRIMASE"/>
    <property type="match status" value="1"/>
</dbReference>
<sequence length="381" mass="43090">MMEKYEIQKLRELPIEKVAKEMGMKVEHHKALCPFHDDHHASLTFNKTKNSCRCYVCMRSSIGTIDLAMRYLGKDFPAACRWLAGEHQIQLEDDWKKKDASASSSLHGSSAGGSHSGDDSGGSSSAKSSFDASRYARFFEHPWLNQAARRFLFEERKIDWRVVNWCRLTSWTDKKGINWLQIPYFDTDGRLIGIQNRNLDYKKKKSSSGGCCSEENVSSAGNLSSEEKCFSEGNVSSEEKSPGEEKEQDAPRFRFPYGARCSIYNLPVVKRLKPGERLFITEGCSDCWAMLSAGHKAIAIPSATLLKPEDKQLLVDIGRHYQVEFHMFPDQDVPGESLFMQLREMLPQLVHHQLPPGCKDFSEYYLLGAAAPSGSKEPKNK</sequence>
<reference evidence="3" key="1">
    <citation type="submission" date="2021-06" db="EMBL/GenBank/DDBJ databases">
        <title>Collection of gut derived symbiotic bacterial strains cultured from healthy donors.</title>
        <authorList>
            <person name="Lin H."/>
            <person name="Littmann E."/>
            <person name="Pamer E.G."/>
        </authorList>
    </citation>
    <scope>NUCLEOTIDE SEQUENCE</scope>
    <source>
        <strain evidence="3">MSK.21.74</strain>
    </source>
</reference>
<feature type="region of interest" description="Disordered" evidence="1">
    <location>
        <begin position="102"/>
        <end position="125"/>
    </location>
</feature>
<dbReference type="SMART" id="SM00400">
    <property type="entry name" value="ZnF_CHCC"/>
    <property type="match status" value="1"/>
</dbReference>
<dbReference type="GO" id="GO:0006269">
    <property type="term" value="P:DNA replication, synthesis of primer"/>
    <property type="evidence" value="ECO:0007669"/>
    <property type="project" value="TreeGrafter"/>
</dbReference>
<organism evidence="3 4">
    <name type="scientific">Segatella copri</name>
    <dbReference type="NCBI Taxonomy" id="165179"/>
    <lineage>
        <taxon>Bacteria</taxon>
        <taxon>Pseudomonadati</taxon>
        <taxon>Bacteroidota</taxon>
        <taxon>Bacteroidia</taxon>
        <taxon>Bacteroidales</taxon>
        <taxon>Prevotellaceae</taxon>
        <taxon>Segatella</taxon>
    </lineage>
</organism>
<comment type="caution">
    <text evidence="3">The sequence shown here is derived from an EMBL/GenBank/DDBJ whole genome shotgun (WGS) entry which is preliminary data.</text>
</comment>
<gene>
    <name evidence="3" type="ORF">KSW82_06060</name>
</gene>
<accession>A0AAW4MZM7</accession>
<dbReference type="Proteomes" id="UP001196765">
    <property type="component" value="Unassembled WGS sequence"/>
</dbReference>
<dbReference type="RefSeq" id="WP_217744219.1">
    <property type="nucleotide sequence ID" value="NZ_JAHOEI010000014.1"/>
</dbReference>
<evidence type="ECO:0000259" key="2">
    <source>
        <dbReference type="SMART" id="SM00400"/>
    </source>
</evidence>
<name>A0AAW4MZM7_9BACT</name>
<protein>
    <recommendedName>
        <fullName evidence="2">Zinc finger CHC2-type domain-containing protein</fullName>
    </recommendedName>
</protein>
<evidence type="ECO:0000256" key="1">
    <source>
        <dbReference type="SAM" id="MobiDB-lite"/>
    </source>
</evidence>
<dbReference type="PANTHER" id="PTHR30313:SF2">
    <property type="entry name" value="DNA PRIMASE"/>
    <property type="match status" value="1"/>
</dbReference>
<dbReference type="GO" id="GO:0003677">
    <property type="term" value="F:DNA binding"/>
    <property type="evidence" value="ECO:0007669"/>
    <property type="project" value="InterPro"/>
</dbReference>
<dbReference type="AlphaFoldDB" id="A0AAW4MZM7"/>
<proteinExistence type="predicted"/>
<evidence type="ECO:0000313" key="4">
    <source>
        <dbReference type="Proteomes" id="UP001196765"/>
    </source>
</evidence>
<dbReference type="EMBL" id="JAHOEI010000014">
    <property type="protein sequence ID" value="MBV3387303.1"/>
    <property type="molecule type" value="Genomic_DNA"/>
</dbReference>
<dbReference type="GO" id="GO:0008270">
    <property type="term" value="F:zinc ion binding"/>
    <property type="evidence" value="ECO:0007669"/>
    <property type="project" value="InterPro"/>
</dbReference>